<feature type="transmembrane region" description="Helical" evidence="7">
    <location>
        <begin position="48"/>
        <end position="74"/>
    </location>
</feature>
<keyword evidence="10" id="KW-1185">Reference proteome</keyword>
<feature type="transmembrane region" description="Helical" evidence="7">
    <location>
        <begin position="186"/>
        <end position="209"/>
    </location>
</feature>
<dbReference type="OrthoDB" id="9763003at2"/>
<feature type="transmembrane region" description="Helical" evidence="7">
    <location>
        <begin position="81"/>
        <end position="102"/>
    </location>
</feature>
<evidence type="ECO:0000256" key="6">
    <source>
        <dbReference type="SAM" id="MobiDB-lite"/>
    </source>
</evidence>
<dbReference type="InterPro" id="IPR004633">
    <property type="entry name" value="NaPi_cotrn-rel/YqeW-like"/>
</dbReference>
<protein>
    <submittedName>
        <fullName evidence="9">Phosphate:Na+ symporter</fullName>
    </submittedName>
</protein>
<dbReference type="NCBIfam" id="TIGR00704">
    <property type="entry name" value="NaPi_cotrn_rel"/>
    <property type="match status" value="1"/>
</dbReference>
<evidence type="ECO:0000313" key="10">
    <source>
        <dbReference type="Proteomes" id="UP000182471"/>
    </source>
</evidence>
<dbReference type="InterPro" id="IPR003841">
    <property type="entry name" value="Na/Pi_transpt"/>
</dbReference>
<accession>A0A1H9R6G8</accession>
<dbReference type="RefSeq" id="WP_074730452.1">
    <property type="nucleotide sequence ID" value="NZ_FOGW01000007.1"/>
</dbReference>
<feature type="transmembrane region" description="Helical" evidence="7">
    <location>
        <begin position="145"/>
        <end position="166"/>
    </location>
</feature>
<gene>
    <name evidence="9" type="ORF">SAMN02910429_00795</name>
</gene>
<evidence type="ECO:0000256" key="4">
    <source>
        <dbReference type="ARBA" id="ARBA00022989"/>
    </source>
</evidence>
<feature type="transmembrane region" description="Helical" evidence="7">
    <location>
        <begin position="122"/>
        <end position="138"/>
    </location>
</feature>
<dbReference type="EMBL" id="FOGW01000007">
    <property type="protein sequence ID" value="SER68316.1"/>
    <property type="molecule type" value="Genomic_DNA"/>
</dbReference>
<dbReference type="Gene3D" id="1.20.58.220">
    <property type="entry name" value="Phosphate transport system protein phou homolog 2, domain 2"/>
    <property type="match status" value="1"/>
</dbReference>
<dbReference type="PANTHER" id="PTHR10010">
    <property type="entry name" value="SOLUTE CARRIER FAMILY 34 SODIUM PHOSPHATE , MEMBER 2-RELATED"/>
    <property type="match status" value="1"/>
</dbReference>
<feature type="compositionally biased region" description="Basic residues" evidence="6">
    <location>
        <begin position="611"/>
        <end position="630"/>
    </location>
</feature>
<dbReference type="InterPro" id="IPR038078">
    <property type="entry name" value="PhoU-like_sf"/>
</dbReference>
<dbReference type="SUPFAM" id="SSF109755">
    <property type="entry name" value="PhoU-like"/>
    <property type="match status" value="1"/>
</dbReference>
<dbReference type="Pfam" id="PF02690">
    <property type="entry name" value="Na_Pi_cotrans"/>
    <property type="match status" value="1"/>
</dbReference>
<evidence type="ECO:0000256" key="5">
    <source>
        <dbReference type="ARBA" id="ARBA00023136"/>
    </source>
</evidence>
<feature type="transmembrane region" description="Helical" evidence="7">
    <location>
        <begin position="290"/>
        <end position="315"/>
    </location>
</feature>
<dbReference type="PANTHER" id="PTHR10010:SF46">
    <property type="entry name" value="SODIUM-DEPENDENT PHOSPHATE TRANSPORT PROTEIN 2B"/>
    <property type="match status" value="1"/>
</dbReference>
<proteinExistence type="predicted"/>
<evidence type="ECO:0000256" key="1">
    <source>
        <dbReference type="ARBA" id="ARBA00004651"/>
    </source>
</evidence>
<sequence>MDIFGVLTLLGGLALFLFGMSIMGDSLTKLSGGKLEQILEKLTSTRLSAVLLGTAVTAVIQSSSATTVMVVGFVNSGIMKLSQAVGIIMGANVGTTVTSWMLSLTGIEGSSMVMKLLKPSSFAPILAAIGIVLMMFSKKEKSKDIGLILLGFTVLMTGMESMSNAVKPLADDERFTHLLLLFKNPVFGIAAGAVLTAVIQSSSASVGILQALCKTGAVSYGAAIPIIMGQNIGTCVTAIISSIGAKKNAKRAAAIHLYFNLIGTTLFLIVFYGINAIVRFDFIDKSVNAAGIAIVHSLFNIASVVVLFPFANLLVKMAKMTIKVEDEHASNEITMLDERFLEQPGVAMEMSKKEAIRMAELTKEAIVKAMSVLFNYDKKVAEQVIELEQKIDKYEDAIGSYLVKLSARDLSQNDSRSMSVILHTIGDFERISDHAVNIVESAKEIEDRELEFSKKALKEITIFSEAVLDIVDRSVEAFINEDYEMAKKVEPLEQVIDSLNIDAKQHHIKRLRKGKCTMELGLVLEDIITNFERVADHCSNIGICMIQINDDGYETHEYLEIIKQERYPWFEEEYKELSKKYSLSKDKDSDKKKKKNKKNDKSSKDKDKNSKDKKKEKKKNKKNKKNKKKD</sequence>
<comment type="subcellular location">
    <subcellularLocation>
        <location evidence="1">Cell membrane</location>
        <topology evidence="1">Multi-pass membrane protein</topology>
    </subcellularLocation>
</comment>
<organism evidence="9 10">
    <name type="scientific">Lachnobacterium bovis</name>
    <dbReference type="NCBI Taxonomy" id="140626"/>
    <lineage>
        <taxon>Bacteria</taxon>
        <taxon>Bacillati</taxon>
        <taxon>Bacillota</taxon>
        <taxon>Clostridia</taxon>
        <taxon>Lachnospirales</taxon>
        <taxon>Lachnospiraceae</taxon>
        <taxon>Lachnobacterium</taxon>
    </lineage>
</organism>
<keyword evidence="5 7" id="KW-0472">Membrane</keyword>
<dbReference type="Proteomes" id="UP000182471">
    <property type="component" value="Unassembled WGS sequence"/>
</dbReference>
<evidence type="ECO:0000259" key="8">
    <source>
        <dbReference type="Pfam" id="PF01895"/>
    </source>
</evidence>
<dbReference type="GO" id="GO:0044341">
    <property type="term" value="P:sodium-dependent phosphate transport"/>
    <property type="evidence" value="ECO:0007669"/>
    <property type="project" value="InterPro"/>
</dbReference>
<evidence type="ECO:0000256" key="7">
    <source>
        <dbReference type="SAM" id="Phobius"/>
    </source>
</evidence>
<dbReference type="GO" id="GO:0005436">
    <property type="term" value="F:sodium:phosphate symporter activity"/>
    <property type="evidence" value="ECO:0007669"/>
    <property type="project" value="InterPro"/>
</dbReference>
<feature type="compositionally biased region" description="Basic and acidic residues" evidence="6">
    <location>
        <begin position="581"/>
        <end position="591"/>
    </location>
</feature>
<keyword evidence="3 7" id="KW-0812">Transmembrane</keyword>
<feature type="region of interest" description="Disordered" evidence="6">
    <location>
        <begin position="581"/>
        <end position="630"/>
    </location>
</feature>
<keyword evidence="2" id="KW-1003">Cell membrane</keyword>
<feature type="compositionally biased region" description="Basic and acidic residues" evidence="6">
    <location>
        <begin position="599"/>
        <end position="610"/>
    </location>
</feature>
<feature type="transmembrane region" description="Helical" evidence="7">
    <location>
        <begin position="257"/>
        <end position="278"/>
    </location>
</feature>
<dbReference type="NCBIfam" id="NF037997">
    <property type="entry name" value="Na_Pi_symport"/>
    <property type="match status" value="1"/>
</dbReference>
<name>A0A1H9R6G8_9FIRM</name>
<keyword evidence="4 7" id="KW-1133">Transmembrane helix</keyword>
<dbReference type="AlphaFoldDB" id="A0A1H9R6G8"/>
<evidence type="ECO:0000256" key="2">
    <source>
        <dbReference type="ARBA" id="ARBA00022475"/>
    </source>
</evidence>
<evidence type="ECO:0000313" key="9">
    <source>
        <dbReference type="EMBL" id="SER68316.1"/>
    </source>
</evidence>
<dbReference type="InterPro" id="IPR026022">
    <property type="entry name" value="PhoU_dom"/>
</dbReference>
<dbReference type="GO" id="GO:0005886">
    <property type="term" value="C:plasma membrane"/>
    <property type="evidence" value="ECO:0007669"/>
    <property type="project" value="UniProtKB-SubCell"/>
</dbReference>
<reference evidence="10" key="1">
    <citation type="submission" date="2016-10" db="EMBL/GenBank/DDBJ databases">
        <authorList>
            <person name="Varghese N."/>
            <person name="Submissions S."/>
        </authorList>
    </citation>
    <scope>NUCLEOTIDE SEQUENCE [LARGE SCALE GENOMIC DNA]</scope>
    <source>
        <strain evidence="10">S1b</strain>
    </source>
</reference>
<feature type="domain" description="PhoU" evidence="8">
    <location>
        <begin position="463"/>
        <end position="542"/>
    </location>
</feature>
<dbReference type="Pfam" id="PF01895">
    <property type="entry name" value="PhoU"/>
    <property type="match status" value="2"/>
</dbReference>
<feature type="domain" description="PhoU" evidence="8">
    <location>
        <begin position="357"/>
        <end position="441"/>
    </location>
</feature>
<evidence type="ECO:0000256" key="3">
    <source>
        <dbReference type="ARBA" id="ARBA00022692"/>
    </source>
</evidence>